<name>A0A0M0L4V5_9BACI</name>
<comment type="caution">
    <text evidence="1">The sequence shown here is derived from an EMBL/GenBank/DDBJ whole genome shotgun (WGS) entry which is preliminary data.</text>
</comment>
<dbReference type="Proteomes" id="UP000037558">
    <property type="component" value="Unassembled WGS sequence"/>
</dbReference>
<organism evidence="1 2">
    <name type="scientific">Priestia koreensis</name>
    <dbReference type="NCBI Taxonomy" id="284581"/>
    <lineage>
        <taxon>Bacteria</taxon>
        <taxon>Bacillati</taxon>
        <taxon>Bacillota</taxon>
        <taxon>Bacilli</taxon>
        <taxon>Bacillales</taxon>
        <taxon>Bacillaceae</taxon>
        <taxon>Priestia</taxon>
    </lineage>
</organism>
<evidence type="ECO:0000313" key="1">
    <source>
        <dbReference type="EMBL" id="KOO46064.1"/>
    </source>
</evidence>
<protein>
    <recommendedName>
        <fullName evidence="3">Lipoprotein</fullName>
    </recommendedName>
</protein>
<dbReference type="STRING" id="284581.AMD01_09305"/>
<reference evidence="2" key="1">
    <citation type="submission" date="2015-08" db="EMBL/GenBank/DDBJ databases">
        <title>Fjat-14210 dsm16467.</title>
        <authorList>
            <person name="Liu B."/>
            <person name="Wang J."/>
            <person name="Zhu Y."/>
            <person name="Liu G."/>
            <person name="Chen Q."/>
            <person name="Chen Z."/>
            <person name="Lan J."/>
            <person name="Che J."/>
            <person name="Ge C."/>
            <person name="Shi H."/>
            <person name="Pan Z."/>
            <person name="Liu X."/>
        </authorList>
    </citation>
    <scope>NUCLEOTIDE SEQUENCE [LARGE SCALE GENOMIC DNA]</scope>
    <source>
        <strain evidence="2">DSM 16467</strain>
    </source>
</reference>
<dbReference type="EMBL" id="LILC01000013">
    <property type="protein sequence ID" value="KOO46064.1"/>
    <property type="molecule type" value="Genomic_DNA"/>
</dbReference>
<keyword evidence="2" id="KW-1185">Reference proteome</keyword>
<evidence type="ECO:0000313" key="2">
    <source>
        <dbReference type="Proteomes" id="UP000037558"/>
    </source>
</evidence>
<dbReference type="RefSeq" id="WP_053401128.1">
    <property type="nucleotide sequence ID" value="NZ_JAMAUM010000005.1"/>
</dbReference>
<dbReference type="PATRIC" id="fig|284581.3.peg.1930"/>
<evidence type="ECO:0008006" key="3">
    <source>
        <dbReference type="Google" id="ProtNLM"/>
    </source>
</evidence>
<sequence length="143" mass="16388">MKKVTYLITILLGVLLLSACSEELKSLVDEEDAAAIEVATSQNTGKGSLKLLTPTITTDENQLKFETDGIDEDKITYIYVANQKVWAQKIKNKQSYKISIKDIKNAHRTDYKPKVQLFQYKDDNEENDMTTFKQARYEVKESK</sequence>
<accession>A0A0M0L4V5</accession>
<dbReference type="AlphaFoldDB" id="A0A0M0L4V5"/>
<dbReference type="OrthoDB" id="2865023at2"/>
<dbReference type="PROSITE" id="PS51257">
    <property type="entry name" value="PROKAR_LIPOPROTEIN"/>
    <property type="match status" value="1"/>
</dbReference>
<gene>
    <name evidence="1" type="ORF">AMD01_09305</name>
</gene>
<proteinExistence type="predicted"/>